<dbReference type="InterPro" id="IPR013785">
    <property type="entry name" value="Aldolase_TIM"/>
</dbReference>
<name>A0A0F9BG44_9ZZZZ</name>
<feature type="non-terminal residue" evidence="2">
    <location>
        <position position="1"/>
    </location>
</feature>
<sequence>TEVPPPGGADHTLDDIAPPSPEAARRTIQIHREVFAKAGLTDAFSRVLGVVVQPGVEFGNRNTVRYDSHRAQALSAVLNDAPGLVFEAHSTDYQGTAPLAALVRDGFPILKVGPELTFVLREALYALDLIAGELLDDYPPRQLARTMERIMCASPDHWQRHYSGSGAALRVLRHYSLSDRIRYYWPEGAAQDAVETLLSALRGQCVPRQLFWQYLPAAQTFADAPLNPEDLLIWRVSESLKTYHAACHPTEHEG</sequence>
<dbReference type="Gene3D" id="1.10.400.20">
    <property type="entry name" value="putative tagatose 6-phosphate kinase domain like"/>
    <property type="match status" value="1"/>
</dbReference>
<dbReference type="EMBL" id="LAZR01037997">
    <property type="protein sequence ID" value="KKL20700.1"/>
    <property type="molecule type" value="Genomic_DNA"/>
</dbReference>
<organism evidence="2">
    <name type="scientific">marine sediment metagenome</name>
    <dbReference type="NCBI Taxonomy" id="412755"/>
    <lineage>
        <taxon>unclassified sequences</taxon>
        <taxon>metagenomes</taxon>
        <taxon>ecological metagenomes</taxon>
    </lineage>
</organism>
<feature type="region of interest" description="Disordered" evidence="1">
    <location>
        <begin position="1"/>
        <end position="20"/>
    </location>
</feature>
<proteinExistence type="predicted"/>
<dbReference type="Pfam" id="PF08013">
    <property type="entry name" value="GatZ_KbaZ-like"/>
    <property type="match status" value="1"/>
</dbReference>
<accession>A0A0F9BG44</accession>
<reference evidence="2" key="1">
    <citation type="journal article" date="2015" name="Nature">
        <title>Complex archaea that bridge the gap between prokaryotes and eukaryotes.</title>
        <authorList>
            <person name="Spang A."/>
            <person name="Saw J.H."/>
            <person name="Jorgensen S.L."/>
            <person name="Zaremba-Niedzwiedzka K."/>
            <person name="Martijn J."/>
            <person name="Lind A.E."/>
            <person name="van Eijk R."/>
            <person name="Schleper C."/>
            <person name="Guy L."/>
            <person name="Ettema T.J."/>
        </authorList>
    </citation>
    <scope>NUCLEOTIDE SEQUENCE</scope>
</reference>
<dbReference type="Gene3D" id="3.20.20.70">
    <property type="entry name" value="Aldolase class I"/>
    <property type="match status" value="1"/>
</dbReference>
<dbReference type="SUPFAM" id="SSF51569">
    <property type="entry name" value="Aldolase"/>
    <property type="match status" value="1"/>
</dbReference>
<protein>
    <recommendedName>
        <fullName evidence="3">Tagatose-bisphosphate aldolase</fullName>
    </recommendedName>
</protein>
<comment type="caution">
    <text evidence="2">The sequence shown here is derived from an EMBL/GenBank/DDBJ whole genome shotgun (WGS) entry which is preliminary data.</text>
</comment>
<evidence type="ECO:0000313" key="2">
    <source>
        <dbReference type="EMBL" id="KKL20700.1"/>
    </source>
</evidence>
<evidence type="ECO:0000256" key="1">
    <source>
        <dbReference type="SAM" id="MobiDB-lite"/>
    </source>
</evidence>
<dbReference type="InterPro" id="IPR012062">
    <property type="entry name" value="GatZ/KbaZ-like"/>
</dbReference>
<dbReference type="AlphaFoldDB" id="A0A0F9BG44"/>
<evidence type="ECO:0008006" key="3">
    <source>
        <dbReference type="Google" id="ProtNLM"/>
    </source>
</evidence>
<gene>
    <name evidence="2" type="ORF">LCGC14_2452830</name>
</gene>
<dbReference type="GO" id="GO:0005975">
    <property type="term" value="P:carbohydrate metabolic process"/>
    <property type="evidence" value="ECO:0007669"/>
    <property type="project" value="InterPro"/>
</dbReference>